<dbReference type="OrthoDB" id="6418988at2759"/>
<dbReference type="AlphaFoldDB" id="A0A8X6UJT9"/>
<keyword evidence="2" id="KW-1185">Reference proteome</keyword>
<proteinExistence type="predicted"/>
<sequence>MNNRKYYESTEDDEFLCEDAFAYKDQKKYLQRKSPSPSKFPKCFDPKLVDKRPWLMGGDSNKLVRSKSPDFSVKYIESPPKKRWTVSYDNRNYIKSQLSEDVLDHLLEKKKRNNAIVNRSWKRTET</sequence>
<gene>
    <name evidence="1" type="primary">AVEN_211455_1</name>
    <name evidence="1" type="ORF">NPIL_322771</name>
</gene>
<comment type="caution">
    <text evidence="1">The sequence shown here is derived from an EMBL/GenBank/DDBJ whole genome shotgun (WGS) entry which is preliminary data.</text>
</comment>
<evidence type="ECO:0000313" key="2">
    <source>
        <dbReference type="Proteomes" id="UP000887013"/>
    </source>
</evidence>
<dbReference type="Proteomes" id="UP000887013">
    <property type="component" value="Unassembled WGS sequence"/>
</dbReference>
<organism evidence="1 2">
    <name type="scientific">Nephila pilipes</name>
    <name type="common">Giant wood spider</name>
    <name type="synonym">Nephila maculata</name>
    <dbReference type="NCBI Taxonomy" id="299642"/>
    <lineage>
        <taxon>Eukaryota</taxon>
        <taxon>Metazoa</taxon>
        <taxon>Ecdysozoa</taxon>
        <taxon>Arthropoda</taxon>
        <taxon>Chelicerata</taxon>
        <taxon>Arachnida</taxon>
        <taxon>Araneae</taxon>
        <taxon>Araneomorphae</taxon>
        <taxon>Entelegynae</taxon>
        <taxon>Araneoidea</taxon>
        <taxon>Nephilidae</taxon>
        <taxon>Nephila</taxon>
    </lineage>
</organism>
<accession>A0A8X6UJT9</accession>
<protein>
    <submittedName>
        <fullName evidence="1">Uncharacterized protein</fullName>
    </submittedName>
</protein>
<name>A0A8X6UJT9_NEPPI</name>
<evidence type="ECO:0000313" key="1">
    <source>
        <dbReference type="EMBL" id="GFU41550.1"/>
    </source>
</evidence>
<dbReference type="EMBL" id="BMAW01035863">
    <property type="protein sequence ID" value="GFU41550.1"/>
    <property type="molecule type" value="Genomic_DNA"/>
</dbReference>
<reference evidence="1" key="1">
    <citation type="submission" date="2020-08" db="EMBL/GenBank/DDBJ databases">
        <title>Multicomponent nature underlies the extraordinary mechanical properties of spider dragline silk.</title>
        <authorList>
            <person name="Kono N."/>
            <person name="Nakamura H."/>
            <person name="Mori M."/>
            <person name="Yoshida Y."/>
            <person name="Ohtoshi R."/>
            <person name="Malay A.D."/>
            <person name="Moran D.A.P."/>
            <person name="Tomita M."/>
            <person name="Numata K."/>
            <person name="Arakawa K."/>
        </authorList>
    </citation>
    <scope>NUCLEOTIDE SEQUENCE</scope>
</reference>